<dbReference type="PANTHER" id="PTHR33413">
    <property type="entry name" value="EXPRESSED PROTEIN"/>
    <property type="match status" value="1"/>
</dbReference>
<evidence type="ECO:0000313" key="3">
    <source>
        <dbReference type="Proteomes" id="UP000663760"/>
    </source>
</evidence>
<sequence>MGNCQAAEAATVLIQHPGGKVQRMYWAVAASEVMSANPGHYVAVMLTAPPPAAAAGNGPSTTVRHLKLLRPDDTLRVGHVYGLISFEEVLKELASKNHAKLSKLRLAQQQGQEKMKEKDMEKTTGRGRGRRRVPFSSERGERSWHDAHADTMAGGSITAGYGSSRFGGAPTRHGHWRPSLQSIAEVGGM</sequence>
<evidence type="ECO:0000256" key="1">
    <source>
        <dbReference type="SAM" id="MobiDB-lite"/>
    </source>
</evidence>
<dbReference type="InterPro" id="IPR025322">
    <property type="entry name" value="PADRE_dom"/>
</dbReference>
<feature type="region of interest" description="Disordered" evidence="1">
    <location>
        <begin position="106"/>
        <end position="189"/>
    </location>
</feature>
<protein>
    <submittedName>
        <fullName evidence="2">Uncharacterized protein</fullName>
    </submittedName>
</protein>
<feature type="compositionally biased region" description="Basic and acidic residues" evidence="1">
    <location>
        <begin position="138"/>
        <end position="149"/>
    </location>
</feature>
<proteinExistence type="predicted"/>
<evidence type="ECO:0000313" key="2">
    <source>
        <dbReference type="EMBL" id="CAA7393619.1"/>
    </source>
</evidence>
<dbReference type="AlphaFoldDB" id="A0A7I8K7E7"/>
<organism evidence="2 3">
    <name type="scientific">Spirodela intermedia</name>
    <name type="common">Intermediate duckweed</name>
    <dbReference type="NCBI Taxonomy" id="51605"/>
    <lineage>
        <taxon>Eukaryota</taxon>
        <taxon>Viridiplantae</taxon>
        <taxon>Streptophyta</taxon>
        <taxon>Embryophyta</taxon>
        <taxon>Tracheophyta</taxon>
        <taxon>Spermatophyta</taxon>
        <taxon>Magnoliopsida</taxon>
        <taxon>Liliopsida</taxon>
        <taxon>Araceae</taxon>
        <taxon>Lemnoideae</taxon>
        <taxon>Spirodela</taxon>
    </lineage>
</organism>
<accession>A0A7I8K7E7</accession>
<feature type="compositionally biased region" description="Basic and acidic residues" evidence="1">
    <location>
        <begin position="113"/>
        <end position="124"/>
    </location>
</feature>
<dbReference type="PANTHER" id="PTHR33413:SF1">
    <property type="entry name" value="EXPRESSED PROTEIN"/>
    <property type="match status" value="1"/>
</dbReference>
<reference evidence="2" key="1">
    <citation type="submission" date="2020-02" db="EMBL/GenBank/DDBJ databases">
        <authorList>
            <person name="Scholz U."/>
            <person name="Mascher M."/>
            <person name="Fiebig A."/>
        </authorList>
    </citation>
    <scope>NUCLEOTIDE SEQUENCE</scope>
</reference>
<name>A0A7I8K7E7_SPIIN</name>
<keyword evidence="3" id="KW-1185">Reference proteome</keyword>
<dbReference type="OrthoDB" id="747498at2759"/>
<dbReference type="Pfam" id="PF14009">
    <property type="entry name" value="PADRE"/>
    <property type="match status" value="1"/>
</dbReference>
<dbReference type="EMBL" id="LR746266">
    <property type="protein sequence ID" value="CAA7393619.1"/>
    <property type="molecule type" value="Genomic_DNA"/>
</dbReference>
<gene>
    <name evidence="2" type="ORF">SI8410_03004346</name>
</gene>
<dbReference type="Proteomes" id="UP000663760">
    <property type="component" value="Chromosome 3"/>
</dbReference>